<accession>A0A7S1BAG0</accession>
<feature type="compositionally biased region" description="Acidic residues" evidence="2">
    <location>
        <begin position="271"/>
        <end position="284"/>
    </location>
</feature>
<dbReference type="GO" id="GO:0005829">
    <property type="term" value="C:cytosol"/>
    <property type="evidence" value="ECO:0007669"/>
    <property type="project" value="TreeGrafter"/>
</dbReference>
<dbReference type="GO" id="GO:0042274">
    <property type="term" value="P:ribosomal small subunit biogenesis"/>
    <property type="evidence" value="ECO:0007669"/>
    <property type="project" value="InterPro"/>
</dbReference>
<reference evidence="3" key="1">
    <citation type="submission" date="2021-01" db="EMBL/GenBank/DDBJ databases">
        <authorList>
            <person name="Corre E."/>
            <person name="Pelletier E."/>
            <person name="Niang G."/>
            <person name="Scheremetjew M."/>
            <person name="Finn R."/>
            <person name="Kale V."/>
            <person name="Holt S."/>
            <person name="Cochrane G."/>
            <person name="Meng A."/>
            <person name="Brown T."/>
            <person name="Cohen L."/>
        </authorList>
    </citation>
    <scope>NUCLEOTIDE SEQUENCE</scope>
    <source>
        <strain evidence="3">308</strain>
    </source>
</reference>
<dbReference type="PANTHER" id="PTHR21531:SF0">
    <property type="entry name" value="PROTEIN LTV1 HOMOLOG"/>
    <property type="match status" value="1"/>
</dbReference>
<evidence type="ECO:0000256" key="1">
    <source>
        <dbReference type="ARBA" id="ARBA00009078"/>
    </source>
</evidence>
<dbReference type="GO" id="GO:0000056">
    <property type="term" value="P:ribosomal small subunit export from nucleus"/>
    <property type="evidence" value="ECO:0007669"/>
    <property type="project" value="TreeGrafter"/>
</dbReference>
<organism evidence="3">
    <name type="scientific">Corethron hystrix</name>
    <dbReference type="NCBI Taxonomy" id="216773"/>
    <lineage>
        <taxon>Eukaryota</taxon>
        <taxon>Sar</taxon>
        <taxon>Stramenopiles</taxon>
        <taxon>Ochrophyta</taxon>
        <taxon>Bacillariophyta</taxon>
        <taxon>Coscinodiscophyceae</taxon>
        <taxon>Corethrophycidae</taxon>
        <taxon>Corethrales</taxon>
        <taxon>Corethraceae</taxon>
        <taxon>Corethron</taxon>
    </lineage>
</organism>
<sequence>MPRKKSTKFVDRKKHPTYAVVRRSELDTCAEDYTTGPGVDEGTTAPSRFVLVPANRAARDILCGEGPSATFREEEDEPAQRCGDGDFFSTALACGDHVDPETGLPSSYDYSQHMRPISGGENAVYIGRGRTKPDANSATEAPRLILPAAVLPGTDNTSNGRAAAIPSISLVANRDLMDEDIAAALFDFDEAERENGGFGEILDDFVLAANEETLPEEYVIEEEPEAFDYEAHIRALMEKSSTVAGGGDAAPLKEGDMVFWGKFRRHGKNVEEDDEDKDNDEDFYNSDVLSPSPANVSEKLFMQTLEEYHDDEIGALDGHDVLPSAATNDDVKDIDGALADELKLLESIADDYASGARDRELENGRVGTGIAPGSGYTFLGINATSNGGDDGTDDDATSLEEVLAEASVTLAAPAIVPGPMEDFQFDSKSYFDERPQNPFDCESILSTYSNLENHPQKIDDGSGGLLRQRKKITKNSLKPHKKEEEEERGHAQICLSSKTGLPLGLDLSMAAARGSWRPAATISEYEEVKEDNMGLSMNVGLSRNRNESAEEKKVRKQAAKMDKQVARLRKKMMRVAFAEEIGAGGVNTGVSAMAASGGDVVVGSVGVHRYR</sequence>
<dbReference type="PANTHER" id="PTHR21531">
    <property type="entry name" value="LOW-TEMPERATURE VIABILITY PROTEIN LTV1-RELATED"/>
    <property type="match status" value="1"/>
</dbReference>
<evidence type="ECO:0008006" key="4">
    <source>
        <dbReference type="Google" id="ProtNLM"/>
    </source>
</evidence>
<gene>
    <name evidence="3" type="ORF">CHYS00102_LOCUS6988</name>
</gene>
<dbReference type="GO" id="GO:0030688">
    <property type="term" value="C:preribosome, small subunit precursor"/>
    <property type="evidence" value="ECO:0007669"/>
    <property type="project" value="TreeGrafter"/>
</dbReference>
<dbReference type="GO" id="GO:0005634">
    <property type="term" value="C:nucleus"/>
    <property type="evidence" value="ECO:0007669"/>
    <property type="project" value="TreeGrafter"/>
</dbReference>
<feature type="region of interest" description="Disordered" evidence="2">
    <location>
        <begin position="269"/>
        <end position="289"/>
    </location>
</feature>
<proteinExistence type="inferred from homology"/>
<name>A0A7S1BAG0_9STRA</name>
<protein>
    <recommendedName>
        <fullName evidence="4">Protein LTV1 homolog</fullName>
    </recommendedName>
</protein>
<dbReference type="AlphaFoldDB" id="A0A7S1BAG0"/>
<dbReference type="InterPro" id="IPR007307">
    <property type="entry name" value="Ltv1"/>
</dbReference>
<comment type="similarity">
    <text evidence="1">Belongs to the LTV1 family.</text>
</comment>
<evidence type="ECO:0000256" key="2">
    <source>
        <dbReference type="SAM" id="MobiDB-lite"/>
    </source>
</evidence>
<evidence type="ECO:0000313" key="3">
    <source>
        <dbReference type="EMBL" id="CAD8879804.1"/>
    </source>
</evidence>
<dbReference type="EMBL" id="HBFR01009646">
    <property type="protein sequence ID" value="CAD8879804.1"/>
    <property type="molecule type" value="Transcribed_RNA"/>
</dbReference>